<dbReference type="Pfam" id="PF05368">
    <property type="entry name" value="NmrA"/>
    <property type="match status" value="1"/>
</dbReference>
<dbReference type="PANTHER" id="PTHR43349">
    <property type="entry name" value="PINORESINOL REDUCTASE-RELATED"/>
    <property type="match status" value="1"/>
</dbReference>
<dbReference type="SUPFAM" id="SSF51735">
    <property type="entry name" value="NAD(P)-binding Rossmann-fold domains"/>
    <property type="match status" value="1"/>
</dbReference>
<evidence type="ECO:0000256" key="4">
    <source>
        <dbReference type="ARBA" id="ARBA00038910"/>
    </source>
</evidence>
<dbReference type="EC" id="1.23.1.2" evidence="4"/>
<reference evidence="9" key="1">
    <citation type="journal article" date="2023" name="Proc. Natl. Acad. Sci. U.S.A.">
        <title>Genomic and structural basis for evolution of tropane alkaloid biosynthesis.</title>
        <authorList>
            <person name="Wanga Y.-J."/>
            <person name="Taina T."/>
            <person name="Yua J.-Y."/>
            <person name="Lia J."/>
            <person name="Xua B."/>
            <person name="Chenc J."/>
            <person name="D'Auriad J.C."/>
            <person name="Huanga J.-P."/>
            <person name="Huanga S.-X."/>
        </authorList>
    </citation>
    <scope>NUCLEOTIDE SEQUENCE [LARGE SCALE GENOMIC DNA]</scope>
    <source>
        <strain evidence="9">cv. KIB-2019</strain>
    </source>
</reference>
<dbReference type="GO" id="GO:1902138">
    <property type="term" value="P:(-)-secoisolariciresinol biosynthetic process"/>
    <property type="evidence" value="ECO:0007669"/>
    <property type="project" value="UniProtKB-ARBA"/>
</dbReference>
<comment type="similarity">
    <text evidence="1">Belongs to the NmrA-type oxidoreductase family. Isoflavone reductase subfamily.</text>
</comment>
<evidence type="ECO:0000313" key="8">
    <source>
        <dbReference type="EMBL" id="KAJ8555217.1"/>
    </source>
</evidence>
<dbReference type="InterPro" id="IPR036291">
    <property type="entry name" value="NAD(P)-bd_dom_sf"/>
</dbReference>
<dbReference type="InterPro" id="IPR008030">
    <property type="entry name" value="NmrA-like"/>
</dbReference>
<organism evidence="8 9">
    <name type="scientific">Anisodus acutangulus</name>
    <dbReference type="NCBI Taxonomy" id="402998"/>
    <lineage>
        <taxon>Eukaryota</taxon>
        <taxon>Viridiplantae</taxon>
        <taxon>Streptophyta</taxon>
        <taxon>Embryophyta</taxon>
        <taxon>Tracheophyta</taxon>
        <taxon>Spermatophyta</taxon>
        <taxon>Magnoliopsida</taxon>
        <taxon>eudicotyledons</taxon>
        <taxon>Gunneridae</taxon>
        <taxon>Pentapetalae</taxon>
        <taxon>asterids</taxon>
        <taxon>lamiids</taxon>
        <taxon>Solanales</taxon>
        <taxon>Solanaceae</taxon>
        <taxon>Solanoideae</taxon>
        <taxon>Hyoscyameae</taxon>
        <taxon>Anisodus</taxon>
    </lineage>
</organism>
<dbReference type="PANTHER" id="PTHR43349:SF47">
    <property type="entry name" value="NMRA-LIKE DOMAIN-CONTAINING PROTEIN"/>
    <property type="match status" value="1"/>
</dbReference>
<evidence type="ECO:0000313" key="9">
    <source>
        <dbReference type="Proteomes" id="UP001152561"/>
    </source>
</evidence>
<gene>
    <name evidence="8" type="ORF">K7X08_012713</name>
</gene>
<dbReference type="OrthoDB" id="419598at2759"/>
<evidence type="ECO:0000256" key="6">
    <source>
        <dbReference type="ARBA" id="ARBA00043173"/>
    </source>
</evidence>
<evidence type="ECO:0000256" key="3">
    <source>
        <dbReference type="ARBA" id="ARBA00038909"/>
    </source>
</evidence>
<proteinExistence type="inferred from homology"/>
<sequence>MGDALEPGRVTFDDKMAVRKAIEEANIPFTYVAANCFAYYFLAGLCQLFQFLPARDSAVFLGDANQKAIFVDEDDIARCTIKTIDDPRTLNKTLHLIFSQREVVQIWEKLIGASFKLDYLTKPSFFEDFDFTEKFKMADSVKPDDELFVVAYPYFNVNGNIRLK</sequence>
<evidence type="ECO:0000259" key="7">
    <source>
        <dbReference type="Pfam" id="PF05368"/>
    </source>
</evidence>
<comment type="caution">
    <text evidence="8">The sequence shown here is derived from an EMBL/GenBank/DDBJ whole genome shotgun (WGS) entry which is preliminary data.</text>
</comment>
<dbReference type="EC" id="1.23.1.1" evidence="3"/>
<accession>A0A9Q1RGN6</accession>
<protein>
    <recommendedName>
        <fullName evidence="5">(+)-lariciresinol reductase</fullName>
        <ecNumber evidence="3">1.23.1.1</ecNumber>
        <ecNumber evidence="4">1.23.1.2</ecNumber>
    </recommendedName>
    <alternativeName>
        <fullName evidence="6">(+)-pinoresinol reductase</fullName>
    </alternativeName>
</protein>
<evidence type="ECO:0000256" key="1">
    <source>
        <dbReference type="ARBA" id="ARBA00005725"/>
    </source>
</evidence>
<evidence type="ECO:0000256" key="2">
    <source>
        <dbReference type="ARBA" id="ARBA00011473"/>
    </source>
</evidence>
<keyword evidence="9" id="KW-1185">Reference proteome</keyword>
<feature type="domain" description="NmrA-like" evidence="7">
    <location>
        <begin position="6"/>
        <end position="142"/>
    </location>
</feature>
<comment type="subunit">
    <text evidence="2">Dimer.</text>
</comment>
<dbReference type="InterPro" id="IPR050608">
    <property type="entry name" value="NmrA-type/Isoflavone_red_sf"/>
</dbReference>
<dbReference type="Proteomes" id="UP001152561">
    <property type="component" value="Unassembled WGS sequence"/>
</dbReference>
<evidence type="ECO:0000256" key="5">
    <source>
        <dbReference type="ARBA" id="ARBA00042771"/>
    </source>
</evidence>
<dbReference type="GO" id="GO:0010283">
    <property type="term" value="F:pinoresinol reductase activity"/>
    <property type="evidence" value="ECO:0007669"/>
    <property type="project" value="UniProtKB-EC"/>
</dbReference>
<name>A0A9Q1RGN6_9SOLA</name>
<dbReference type="Gene3D" id="3.40.50.720">
    <property type="entry name" value="NAD(P)-binding Rossmann-like Domain"/>
    <property type="match status" value="1"/>
</dbReference>
<dbReference type="GO" id="GO:1902125">
    <property type="term" value="P:(+)-pinoresinol catabolic process"/>
    <property type="evidence" value="ECO:0007669"/>
    <property type="project" value="UniProtKB-ARBA"/>
</dbReference>
<dbReference type="Gene3D" id="3.90.25.10">
    <property type="entry name" value="UDP-galactose 4-epimerase, domain 1"/>
    <property type="match status" value="1"/>
</dbReference>
<dbReference type="AlphaFoldDB" id="A0A9Q1RGN6"/>
<dbReference type="EMBL" id="JAJAGQ010000008">
    <property type="protein sequence ID" value="KAJ8555217.1"/>
    <property type="molecule type" value="Genomic_DNA"/>
</dbReference>
<dbReference type="GO" id="GO:0010284">
    <property type="term" value="F:lariciresinol reductase activity"/>
    <property type="evidence" value="ECO:0007669"/>
    <property type="project" value="UniProtKB-EC"/>
</dbReference>